<dbReference type="Gene3D" id="3.40.50.720">
    <property type="entry name" value="NAD(P)-binding Rossmann-like Domain"/>
    <property type="match status" value="1"/>
</dbReference>
<dbReference type="Pfam" id="PF01408">
    <property type="entry name" value="GFO_IDH_MocA"/>
    <property type="match status" value="1"/>
</dbReference>
<dbReference type="InterPro" id="IPR036291">
    <property type="entry name" value="NAD(P)-bd_dom_sf"/>
</dbReference>
<dbReference type="Proteomes" id="UP000622580">
    <property type="component" value="Unassembled WGS sequence"/>
</dbReference>
<accession>A0A941D536</accession>
<feature type="domain" description="Gfo/Idh/MocA-like oxidoreductase N-terminal" evidence="1">
    <location>
        <begin position="1"/>
        <end position="99"/>
    </location>
</feature>
<comment type="caution">
    <text evidence="2">The sequence shown here is derived from an EMBL/GenBank/DDBJ whole genome shotgun (WGS) entry which is preliminary data.</text>
</comment>
<proteinExistence type="predicted"/>
<dbReference type="PANTHER" id="PTHR43377">
    <property type="entry name" value="BILIVERDIN REDUCTASE A"/>
    <property type="match status" value="1"/>
</dbReference>
<dbReference type="InterPro" id="IPR051450">
    <property type="entry name" value="Gfo/Idh/MocA_Oxidoreductases"/>
</dbReference>
<dbReference type="EMBL" id="JAGSGD010000001">
    <property type="protein sequence ID" value="MBR7621071.1"/>
    <property type="molecule type" value="Genomic_DNA"/>
</dbReference>
<dbReference type="RefSeq" id="WP_215341932.1">
    <property type="nucleotide sequence ID" value="NZ_JAGSGD010000001.1"/>
</dbReference>
<dbReference type="PANTHER" id="PTHR43377:SF6">
    <property type="entry name" value="GFO_IDH_MOCA-LIKE OXIDOREDUCTASE N-TERMINAL DOMAIN-CONTAINING PROTEIN"/>
    <property type="match status" value="1"/>
</dbReference>
<dbReference type="AlphaFoldDB" id="A0A941D536"/>
<protein>
    <submittedName>
        <fullName evidence="2">Gfo/Idh/MocA family oxidoreductase</fullName>
    </submittedName>
</protein>
<dbReference type="GO" id="GO:0000166">
    <property type="term" value="F:nucleotide binding"/>
    <property type="evidence" value="ECO:0007669"/>
    <property type="project" value="InterPro"/>
</dbReference>
<dbReference type="SUPFAM" id="SSF55347">
    <property type="entry name" value="Glyceraldehyde-3-phosphate dehydrogenase-like, C-terminal domain"/>
    <property type="match status" value="1"/>
</dbReference>
<reference evidence="2" key="1">
    <citation type="submission" date="2021-04" db="EMBL/GenBank/DDBJ databases">
        <title>Draft genome assembly of strain Phenylobacterium sp. 20VBR1 using MiniION and Illumina platforms.</title>
        <authorList>
            <person name="Thomas F.A."/>
            <person name="Krishnan K.P."/>
            <person name="Sinha R.K."/>
        </authorList>
    </citation>
    <scope>NUCLEOTIDE SEQUENCE</scope>
    <source>
        <strain evidence="2">20VBR1</strain>
    </source>
</reference>
<sequence>MRVGLVGCGYWGRNILRDLKALGCEVDVADPGSAYPIAGARRLVADLAELADDLDGYVVATPAPTHAEVITALAARGKPIFCEKPLTTDAASARTLANTFGGQLFVMHKWAYHGGVQALAALAQDGELGPVQGVFTRRLQWGKPAAKADAVWELAVHDLTIIQAILGQLPPVVAARAVLRGDEMEGIVATLGRLPFAHLEVGAHWPGTERKVRVAFRDGLAMLDDPLADHIAVVRGAAPAGERHEPETLERRPIDTEWPLIKELRVFVKHLGGGPPPPTDAHAGAEIVAALQSLRQAAGAAR</sequence>
<dbReference type="Gene3D" id="3.30.360.10">
    <property type="entry name" value="Dihydrodipicolinate Reductase, domain 2"/>
    <property type="match status" value="1"/>
</dbReference>
<dbReference type="InterPro" id="IPR000683">
    <property type="entry name" value="Gfo/Idh/MocA-like_OxRdtase_N"/>
</dbReference>
<evidence type="ECO:0000313" key="2">
    <source>
        <dbReference type="EMBL" id="MBR7621071.1"/>
    </source>
</evidence>
<organism evidence="2 3">
    <name type="scientific">Phenylobacterium glaciei</name>
    <dbReference type="NCBI Taxonomy" id="2803784"/>
    <lineage>
        <taxon>Bacteria</taxon>
        <taxon>Pseudomonadati</taxon>
        <taxon>Pseudomonadota</taxon>
        <taxon>Alphaproteobacteria</taxon>
        <taxon>Caulobacterales</taxon>
        <taxon>Caulobacteraceae</taxon>
        <taxon>Phenylobacterium</taxon>
    </lineage>
</organism>
<gene>
    <name evidence="2" type="ORF">JKL49_16885</name>
</gene>
<name>A0A941D536_9CAUL</name>
<keyword evidence="3" id="KW-1185">Reference proteome</keyword>
<evidence type="ECO:0000259" key="1">
    <source>
        <dbReference type="Pfam" id="PF01408"/>
    </source>
</evidence>
<evidence type="ECO:0000313" key="3">
    <source>
        <dbReference type="Proteomes" id="UP000622580"/>
    </source>
</evidence>
<dbReference type="SUPFAM" id="SSF51735">
    <property type="entry name" value="NAD(P)-binding Rossmann-fold domains"/>
    <property type="match status" value="1"/>
</dbReference>